<feature type="transmembrane region" description="Helical" evidence="12">
    <location>
        <begin position="190"/>
        <end position="211"/>
    </location>
</feature>
<protein>
    <recommendedName>
        <fullName evidence="12">Protease HtpX homolog</fullName>
        <ecNumber evidence="12">3.4.24.-</ecNumber>
    </recommendedName>
</protein>
<dbReference type="GO" id="GO:0004222">
    <property type="term" value="F:metalloendopeptidase activity"/>
    <property type="evidence" value="ECO:0007669"/>
    <property type="project" value="UniProtKB-UniRule"/>
</dbReference>
<feature type="domain" description="Peptidase M48" evidence="13">
    <location>
        <begin position="85"/>
        <end position="295"/>
    </location>
</feature>
<dbReference type="Gene3D" id="3.30.2010.10">
    <property type="entry name" value="Metalloproteases ('zincins'), catalytic domain"/>
    <property type="match status" value="1"/>
</dbReference>
<keyword evidence="9 12" id="KW-1133">Transmembrane helix</keyword>
<organism evidence="14 15">
    <name type="scientific">Candidatus Roizmanbacteria bacterium RIFCSPHIGHO2_12_FULL_33_9</name>
    <dbReference type="NCBI Taxonomy" id="1802045"/>
    <lineage>
        <taxon>Bacteria</taxon>
        <taxon>Candidatus Roizmaniibacteriota</taxon>
    </lineage>
</organism>
<dbReference type="CDD" id="cd07340">
    <property type="entry name" value="M48B_Htpx_like"/>
    <property type="match status" value="1"/>
</dbReference>
<comment type="caution">
    <text evidence="14">The sequence shown here is derived from an EMBL/GenBank/DDBJ whole genome shotgun (WGS) entry which is preliminary data.</text>
</comment>
<comment type="similarity">
    <text evidence="2 12">Belongs to the peptidase M48B family.</text>
</comment>
<feature type="binding site" evidence="12">
    <location>
        <position position="143"/>
    </location>
    <ligand>
        <name>Zn(2+)</name>
        <dbReference type="ChEBI" id="CHEBI:29105"/>
        <note>catalytic</note>
    </ligand>
</feature>
<proteinExistence type="inferred from homology"/>
<name>A0A1F7HJC0_9BACT</name>
<dbReference type="AlphaFoldDB" id="A0A1F7HJC0"/>
<keyword evidence="7 12" id="KW-0378">Hydrolase</keyword>
<feature type="active site" evidence="12">
    <location>
        <position position="144"/>
    </location>
</feature>
<feature type="binding site" evidence="12">
    <location>
        <position position="147"/>
    </location>
    <ligand>
        <name>Zn(2+)</name>
        <dbReference type="ChEBI" id="CHEBI:29105"/>
        <note>catalytic</note>
    </ligand>
</feature>
<keyword evidence="10 12" id="KW-0482">Metalloprotease</keyword>
<evidence type="ECO:0000256" key="12">
    <source>
        <dbReference type="HAMAP-Rule" id="MF_00188"/>
    </source>
</evidence>
<dbReference type="SUPFAM" id="SSF103473">
    <property type="entry name" value="MFS general substrate transporter"/>
    <property type="match status" value="1"/>
</dbReference>
<evidence type="ECO:0000256" key="6">
    <source>
        <dbReference type="ARBA" id="ARBA00022723"/>
    </source>
</evidence>
<keyword evidence="3 12" id="KW-1003">Cell membrane</keyword>
<keyword evidence="5 12" id="KW-0812">Transmembrane</keyword>
<evidence type="ECO:0000259" key="13">
    <source>
        <dbReference type="Pfam" id="PF01435"/>
    </source>
</evidence>
<evidence type="ECO:0000256" key="3">
    <source>
        <dbReference type="ARBA" id="ARBA00022475"/>
    </source>
</evidence>
<feature type="transmembrane region" description="Helical" evidence="12">
    <location>
        <begin position="42"/>
        <end position="60"/>
    </location>
</feature>
<dbReference type="HAMAP" id="MF_00188">
    <property type="entry name" value="Pept_M48_protease_HtpX"/>
    <property type="match status" value="1"/>
</dbReference>
<dbReference type="InterPro" id="IPR036259">
    <property type="entry name" value="MFS_trans_sf"/>
</dbReference>
<evidence type="ECO:0000256" key="7">
    <source>
        <dbReference type="ARBA" id="ARBA00022801"/>
    </source>
</evidence>
<accession>A0A1F7HJC0</accession>
<dbReference type="InterPro" id="IPR001915">
    <property type="entry name" value="Peptidase_M48"/>
</dbReference>
<evidence type="ECO:0000256" key="5">
    <source>
        <dbReference type="ARBA" id="ARBA00022692"/>
    </source>
</evidence>
<comment type="subcellular location">
    <subcellularLocation>
        <location evidence="1 12">Cell membrane</location>
        <topology evidence="1 12">Multi-pass membrane protein</topology>
    </subcellularLocation>
</comment>
<sequence length="296" mass="32927">MNIYSVISANKIKSVVFITLFIVFFSFVFYLLGNLIGDPNTFFLVGFLISIVSGFLSYFYSDKYIVFATKAKPATKKEFFDYYTTTENLAIAAGIPMPKLYIIESEALNAFATGRNPKHALVCITTGLLSRLERSEIEGVISHELSHIKNFDILIASIVTVLVGTLVLAIDFISRGWMYGRINRDSRNSSYLTLILLIVVVVLTPILATLIQLAISRKREYLADASGALLTRNPDSLAYALEKMSVDSHSLKSASGATAHLFITNPLRTKDVKAKIAGLFSTHPPIKERIRILRQM</sequence>
<dbReference type="Proteomes" id="UP000177199">
    <property type="component" value="Unassembled WGS sequence"/>
</dbReference>
<dbReference type="InterPro" id="IPR050083">
    <property type="entry name" value="HtpX_protease"/>
</dbReference>
<dbReference type="InterPro" id="IPR022919">
    <property type="entry name" value="Pept_M48_protease_HtpX"/>
</dbReference>
<evidence type="ECO:0000256" key="8">
    <source>
        <dbReference type="ARBA" id="ARBA00022833"/>
    </source>
</evidence>
<feature type="transmembrane region" description="Helical" evidence="12">
    <location>
        <begin position="12"/>
        <end position="36"/>
    </location>
</feature>
<dbReference type="GO" id="GO:0006508">
    <property type="term" value="P:proteolysis"/>
    <property type="evidence" value="ECO:0007669"/>
    <property type="project" value="UniProtKB-KW"/>
</dbReference>
<dbReference type="PANTHER" id="PTHR43221">
    <property type="entry name" value="PROTEASE HTPX"/>
    <property type="match status" value="1"/>
</dbReference>
<evidence type="ECO:0000256" key="4">
    <source>
        <dbReference type="ARBA" id="ARBA00022670"/>
    </source>
</evidence>
<dbReference type="EMBL" id="MFZV01000017">
    <property type="protein sequence ID" value="OGK31185.1"/>
    <property type="molecule type" value="Genomic_DNA"/>
</dbReference>
<evidence type="ECO:0000313" key="14">
    <source>
        <dbReference type="EMBL" id="OGK31185.1"/>
    </source>
</evidence>
<keyword evidence="8 12" id="KW-0862">Zinc</keyword>
<evidence type="ECO:0000256" key="11">
    <source>
        <dbReference type="ARBA" id="ARBA00023136"/>
    </source>
</evidence>
<feature type="transmembrane region" description="Helical" evidence="12">
    <location>
        <begin position="151"/>
        <end position="170"/>
    </location>
</feature>
<dbReference type="GO" id="GO:0005886">
    <property type="term" value="C:plasma membrane"/>
    <property type="evidence" value="ECO:0007669"/>
    <property type="project" value="UniProtKB-SubCell"/>
</dbReference>
<keyword evidence="11 12" id="KW-0472">Membrane</keyword>
<dbReference type="Pfam" id="PF01435">
    <property type="entry name" value="Peptidase_M48"/>
    <property type="match status" value="1"/>
</dbReference>
<reference evidence="14 15" key="1">
    <citation type="journal article" date="2016" name="Nat. Commun.">
        <title>Thousands of microbial genomes shed light on interconnected biogeochemical processes in an aquifer system.</title>
        <authorList>
            <person name="Anantharaman K."/>
            <person name="Brown C.T."/>
            <person name="Hug L.A."/>
            <person name="Sharon I."/>
            <person name="Castelle C.J."/>
            <person name="Probst A.J."/>
            <person name="Thomas B.C."/>
            <person name="Singh A."/>
            <person name="Wilkins M.J."/>
            <person name="Karaoz U."/>
            <person name="Brodie E.L."/>
            <person name="Williams K.H."/>
            <person name="Hubbard S.S."/>
            <person name="Banfield J.F."/>
        </authorList>
    </citation>
    <scope>NUCLEOTIDE SEQUENCE [LARGE SCALE GENOMIC DNA]</scope>
</reference>
<keyword evidence="4 12" id="KW-0645">Protease</keyword>
<evidence type="ECO:0000256" key="2">
    <source>
        <dbReference type="ARBA" id="ARBA00009779"/>
    </source>
</evidence>
<dbReference type="EC" id="3.4.24.-" evidence="12"/>
<gene>
    <name evidence="12" type="primary">htpX</name>
    <name evidence="14" type="ORF">A3F29_01665</name>
</gene>
<evidence type="ECO:0000256" key="1">
    <source>
        <dbReference type="ARBA" id="ARBA00004651"/>
    </source>
</evidence>
<evidence type="ECO:0000256" key="9">
    <source>
        <dbReference type="ARBA" id="ARBA00022989"/>
    </source>
</evidence>
<keyword evidence="6 12" id="KW-0479">Metal-binding</keyword>
<comment type="cofactor">
    <cofactor evidence="12">
        <name>Zn(2+)</name>
        <dbReference type="ChEBI" id="CHEBI:29105"/>
    </cofactor>
    <text evidence="12">Binds 1 zinc ion per subunit.</text>
</comment>
<dbReference type="PANTHER" id="PTHR43221:SF1">
    <property type="entry name" value="PROTEASE HTPX"/>
    <property type="match status" value="1"/>
</dbReference>
<evidence type="ECO:0000256" key="10">
    <source>
        <dbReference type="ARBA" id="ARBA00023049"/>
    </source>
</evidence>
<feature type="binding site" evidence="12">
    <location>
        <position position="220"/>
    </location>
    <ligand>
        <name>Zn(2+)</name>
        <dbReference type="ChEBI" id="CHEBI:29105"/>
        <note>catalytic</note>
    </ligand>
</feature>
<evidence type="ECO:0000313" key="15">
    <source>
        <dbReference type="Proteomes" id="UP000177199"/>
    </source>
</evidence>
<dbReference type="GO" id="GO:0008270">
    <property type="term" value="F:zinc ion binding"/>
    <property type="evidence" value="ECO:0007669"/>
    <property type="project" value="UniProtKB-UniRule"/>
</dbReference>